<gene>
    <name evidence="2" type="ORF">GIS00_18665</name>
</gene>
<dbReference type="RefSeq" id="WP_154769957.1">
    <property type="nucleotide sequence ID" value="NZ_WLYK01000008.1"/>
</dbReference>
<dbReference type="Gene3D" id="3.90.1200.10">
    <property type="match status" value="1"/>
</dbReference>
<keyword evidence="3" id="KW-1185">Reference proteome</keyword>
<dbReference type="PANTHER" id="PTHR21310">
    <property type="entry name" value="AMINOGLYCOSIDE PHOSPHOTRANSFERASE-RELATED-RELATED"/>
    <property type="match status" value="1"/>
</dbReference>
<organism evidence="2 3">
    <name type="scientific">Nakamurella alba</name>
    <dbReference type="NCBI Taxonomy" id="2665158"/>
    <lineage>
        <taxon>Bacteria</taxon>
        <taxon>Bacillati</taxon>
        <taxon>Actinomycetota</taxon>
        <taxon>Actinomycetes</taxon>
        <taxon>Nakamurellales</taxon>
        <taxon>Nakamurellaceae</taxon>
        <taxon>Nakamurella</taxon>
    </lineage>
</organism>
<sequence length="336" mass="36297">MTAPPEIRVDEETARKVLLLAGLADEDDRVGVRRLTAGASRAMFLLQVRPEHAPPDGPADRYVLRLQGDTLGAAHGLRLEAGLLELARSAGVPAPRVRTVQDDGALLGLPYLLMDHVAGDTLPKRILSAPGLAAARGVLPAQLGVALGALHGVPVESTVARLDGLAVGADEIAVWRDILDSYDQPHPAFELGMRWLEEHRPAPLPPVLLHGDFRVGNIIVDPSGLAAVLDWELAHIGDPREDLGWLCAPSWRFGSPLPVGGVGDYEQLLTPYREATGLDVTAPDLHWFEVLGTLRWGVLCVGQTMRHLRSTTRSVELAALGRRVCEIEWDLLEAIT</sequence>
<keyword evidence="2" id="KW-0808">Transferase</keyword>
<accession>A0A7K1FP85</accession>
<dbReference type="AlphaFoldDB" id="A0A7K1FP85"/>
<dbReference type="SUPFAM" id="SSF56112">
    <property type="entry name" value="Protein kinase-like (PK-like)"/>
    <property type="match status" value="1"/>
</dbReference>
<dbReference type="InterPro" id="IPR041726">
    <property type="entry name" value="ACAD10_11_N"/>
</dbReference>
<feature type="domain" description="Aminoglycoside phosphotransferase" evidence="1">
    <location>
        <begin position="32"/>
        <end position="264"/>
    </location>
</feature>
<dbReference type="PANTHER" id="PTHR21310:SF57">
    <property type="entry name" value="BLR2944 PROTEIN"/>
    <property type="match status" value="1"/>
</dbReference>
<evidence type="ECO:0000259" key="1">
    <source>
        <dbReference type="Pfam" id="PF01636"/>
    </source>
</evidence>
<evidence type="ECO:0000313" key="2">
    <source>
        <dbReference type="EMBL" id="MTD15962.1"/>
    </source>
</evidence>
<name>A0A7K1FP85_9ACTN</name>
<dbReference type="Proteomes" id="UP000460221">
    <property type="component" value="Unassembled WGS sequence"/>
</dbReference>
<dbReference type="InterPro" id="IPR002575">
    <property type="entry name" value="Aminoglycoside_PTrfase"/>
</dbReference>
<dbReference type="EMBL" id="WLYK01000008">
    <property type="protein sequence ID" value="MTD15962.1"/>
    <property type="molecule type" value="Genomic_DNA"/>
</dbReference>
<dbReference type="GO" id="GO:0016740">
    <property type="term" value="F:transferase activity"/>
    <property type="evidence" value="ECO:0007669"/>
    <property type="project" value="UniProtKB-KW"/>
</dbReference>
<proteinExistence type="predicted"/>
<comment type="caution">
    <text evidence="2">The sequence shown here is derived from an EMBL/GenBank/DDBJ whole genome shotgun (WGS) entry which is preliminary data.</text>
</comment>
<dbReference type="Pfam" id="PF01636">
    <property type="entry name" value="APH"/>
    <property type="match status" value="1"/>
</dbReference>
<protein>
    <submittedName>
        <fullName evidence="2">Phosphotransferase</fullName>
    </submittedName>
</protein>
<evidence type="ECO:0000313" key="3">
    <source>
        <dbReference type="Proteomes" id="UP000460221"/>
    </source>
</evidence>
<dbReference type="InterPro" id="IPR011009">
    <property type="entry name" value="Kinase-like_dom_sf"/>
</dbReference>
<dbReference type="InterPro" id="IPR051678">
    <property type="entry name" value="AGP_Transferase"/>
</dbReference>
<dbReference type="Gene3D" id="3.30.200.20">
    <property type="entry name" value="Phosphorylase Kinase, domain 1"/>
    <property type="match status" value="1"/>
</dbReference>
<dbReference type="CDD" id="cd05154">
    <property type="entry name" value="ACAD10_11_N-like"/>
    <property type="match status" value="1"/>
</dbReference>
<reference evidence="2 3" key="1">
    <citation type="submission" date="2019-11" db="EMBL/GenBank/DDBJ databases">
        <authorList>
            <person name="Jiang L.-Q."/>
        </authorList>
    </citation>
    <scope>NUCLEOTIDE SEQUENCE [LARGE SCALE GENOMIC DNA]</scope>
    <source>
        <strain evidence="2 3">YIM 132087</strain>
    </source>
</reference>